<evidence type="ECO:0000259" key="2">
    <source>
        <dbReference type="PROSITE" id="PS51352"/>
    </source>
</evidence>
<dbReference type="InterPro" id="IPR047698">
    <property type="entry name" value="ArsF-like"/>
</dbReference>
<dbReference type="Pfam" id="PF00085">
    <property type="entry name" value="Thioredoxin"/>
    <property type="match status" value="1"/>
</dbReference>
<feature type="signal peptide" evidence="1">
    <location>
        <begin position="1"/>
        <end position="20"/>
    </location>
</feature>
<dbReference type="Gene3D" id="3.40.30.10">
    <property type="entry name" value="Glutaredoxin"/>
    <property type="match status" value="1"/>
</dbReference>
<dbReference type="AlphaFoldDB" id="A0A2T5C1R2"/>
<dbReference type="PROSITE" id="PS51352">
    <property type="entry name" value="THIOREDOXIN_2"/>
    <property type="match status" value="1"/>
</dbReference>
<dbReference type="OrthoDB" id="5524063at2"/>
<dbReference type="SUPFAM" id="SSF52833">
    <property type="entry name" value="Thioredoxin-like"/>
    <property type="match status" value="1"/>
</dbReference>
<dbReference type="InterPro" id="IPR013766">
    <property type="entry name" value="Thioredoxin_domain"/>
</dbReference>
<keyword evidence="1" id="KW-0732">Signal</keyword>
<dbReference type="NCBIfam" id="NF040494">
    <property type="entry name" value="nitrored_ArsF"/>
    <property type="match status" value="1"/>
</dbReference>
<evidence type="ECO:0000313" key="4">
    <source>
        <dbReference type="Proteomes" id="UP000243525"/>
    </source>
</evidence>
<feature type="domain" description="Thioredoxin" evidence="2">
    <location>
        <begin position="25"/>
        <end position="142"/>
    </location>
</feature>
<accession>A0A2T5C1R2</accession>
<name>A0A2T5C1R2_9BACT</name>
<dbReference type="RefSeq" id="WP_107822390.1">
    <property type="nucleotide sequence ID" value="NZ_OY782574.1"/>
</dbReference>
<feature type="chain" id="PRO_5015705134" evidence="1">
    <location>
        <begin position="21"/>
        <end position="145"/>
    </location>
</feature>
<gene>
    <name evidence="3" type="ORF">C8N47_108142</name>
</gene>
<evidence type="ECO:0000256" key="1">
    <source>
        <dbReference type="SAM" id="SignalP"/>
    </source>
</evidence>
<sequence>MKKTIITLIVIFIATCYAQAQCCNKAEETKAENKTCCSSDSSQVKTTIAAYYFHTSRRCETCKAVEAVSKEATEEYSKVKVPFLSIDVEDESQQALVEKYQVSGQTLLIVGPGKTVDLTTDAFMNARTNPDKLKAKIKDTIDTMR</sequence>
<protein>
    <submittedName>
        <fullName evidence="3">Thioredoxin</fullName>
    </submittedName>
</protein>
<dbReference type="EMBL" id="QAAD01000008">
    <property type="protein sequence ID" value="PTN08585.1"/>
    <property type="molecule type" value="Genomic_DNA"/>
</dbReference>
<reference evidence="3 4" key="1">
    <citation type="submission" date="2018-04" db="EMBL/GenBank/DDBJ databases">
        <title>Genomic Encyclopedia of Archaeal and Bacterial Type Strains, Phase II (KMG-II): from individual species to whole genera.</title>
        <authorList>
            <person name="Goeker M."/>
        </authorList>
    </citation>
    <scope>NUCLEOTIDE SEQUENCE [LARGE SCALE GENOMIC DNA]</scope>
    <source>
        <strain evidence="3 4">DSM 28823</strain>
    </source>
</reference>
<keyword evidence="4" id="KW-1185">Reference proteome</keyword>
<comment type="caution">
    <text evidence="3">The sequence shown here is derived from an EMBL/GenBank/DDBJ whole genome shotgun (WGS) entry which is preliminary data.</text>
</comment>
<proteinExistence type="predicted"/>
<organism evidence="3 4">
    <name type="scientific">Mangrovibacterium marinum</name>
    <dbReference type="NCBI Taxonomy" id="1639118"/>
    <lineage>
        <taxon>Bacteria</taxon>
        <taxon>Pseudomonadati</taxon>
        <taxon>Bacteroidota</taxon>
        <taxon>Bacteroidia</taxon>
        <taxon>Marinilabiliales</taxon>
        <taxon>Prolixibacteraceae</taxon>
        <taxon>Mangrovibacterium</taxon>
    </lineage>
</organism>
<evidence type="ECO:0000313" key="3">
    <source>
        <dbReference type="EMBL" id="PTN08585.1"/>
    </source>
</evidence>
<dbReference type="Proteomes" id="UP000243525">
    <property type="component" value="Unassembled WGS sequence"/>
</dbReference>
<dbReference type="CDD" id="cd02947">
    <property type="entry name" value="TRX_family"/>
    <property type="match status" value="1"/>
</dbReference>
<dbReference type="InterPro" id="IPR036249">
    <property type="entry name" value="Thioredoxin-like_sf"/>
</dbReference>